<evidence type="ECO:0000256" key="1">
    <source>
        <dbReference type="ARBA" id="ARBA00022603"/>
    </source>
</evidence>
<keyword evidence="1 5" id="KW-0489">Methyltransferase</keyword>
<dbReference type="Pfam" id="PF02926">
    <property type="entry name" value="THUMP"/>
    <property type="match status" value="1"/>
</dbReference>
<dbReference type="RefSeq" id="WP_209649464.1">
    <property type="nucleotide sequence ID" value="NZ_JAGGLL010000010.1"/>
</dbReference>
<dbReference type="InterPro" id="IPR000241">
    <property type="entry name" value="RlmKL-like_Mtase"/>
</dbReference>
<dbReference type="InterPro" id="IPR004114">
    <property type="entry name" value="THUMP_dom"/>
</dbReference>
<dbReference type="SUPFAM" id="SSF53335">
    <property type="entry name" value="S-adenosyl-L-methionine-dependent methyltransferases"/>
    <property type="match status" value="1"/>
</dbReference>
<comment type="caution">
    <text evidence="5">The sequence shown here is derived from an EMBL/GenBank/DDBJ whole genome shotgun (WGS) entry which is preliminary data.</text>
</comment>
<evidence type="ECO:0000256" key="2">
    <source>
        <dbReference type="ARBA" id="ARBA00022679"/>
    </source>
</evidence>
<dbReference type="Pfam" id="PF22020">
    <property type="entry name" value="RlmL_1st"/>
    <property type="match status" value="1"/>
</dbReference>
<dbReference type="PANTHER" id="PTHR47313:SF1">
    <property type="entry name" value="RIBOSOMAL RNA LARGE SUBUNIT METHYLTRANSFERASE K_L"/>
    <property type="match status" value="1"/>
</dbReference>
<keyword evidence="6" id="KW-1185">Reference proteome</keyword>
<dbReference type="GO" id="GO:0008168">
    <property type="term" value="F:methyltransferase activity"/>
    <property type="evidence" value="ECO:0007669"/>
    <property type="project" value="UniProtKB-KW"/>
</dbReference>
<dbReference type="Pfam" id="PF01170">
    <property type="entry name" value="UPF0020"/>
    <property type="match status" value="1"/>
</dbReference>
<dbReference type="Proteomes" id="UP001519308">
    <property type="component" value="Unassembled WGS sequence"/>
</dbReference>
<reference evidence="5 6" key="1">
    <citation type="submission" date="2021-03" db="EMBL/GenBank/DDBJ databases">
        <title>Genomic Encyclopedia of Type Strains, Phase IV (KMG-IV): sequencing the most valuable type-strain genomes for metagenomic binning, comparative biology and taxonomic classification.</title>
        <authorList>
            <person name="Goeker M."/>
        </authorList>
    </citation>
    <scope>NUCLEOTIDE SEQUENCE [LARGE SCALE GENOMIC DNA]</scope>
    <source>
        <strain evidence="5 6">DSM 28650</strain>
    </source>
</reference>
<evidence type="ECO:0000256" key="3">
    <source>
        <dbReference type="PROSITE-ProRule" id="PRU00529"/>
    </source>
</evidence>
<dbReference type="EC" id="2.1.1.-" evidence="5"/>
<dbReference type="PROSITE" id="PS01261">
    <property type="entry name" value="UPF0020"/>
    <property type="match status" value="1"/>
</dbReference>
<dbReference type="GO" id="GO:0032259">
    <property type="term" value="P:methylation"/>
    <property type="evidence" value="ECO:0007669"/>
    <property type="project" value="UniProtKB-KW"/>
</dbReference>
<keyword evidence="2 5" id="KW-0808">Transferase</keyword>
<dbReference type="Gene3D" id="3.30.2130.30">
    <property type="match status" value="1"/>
</dbReference>
<keyword evidence="3" id="KW-0694">RNA-binding</keyword>
<evidence type="ECO:0000259" key="4">
    <source>
        <dbReference type="PROSITE" id="PS51165"/>
    </source>
</evidence>
<feature type="domain" description="THUMP" evidence="4">
    <location>
        <begin position="43"/>
        <end position="153"/>
    </location>
</feature>
<dbReference type="InterPro" id="IPR029063">
    <property type="entry name" value="SAM-dependent_MTases_sf"/>
</dbReference>
<dbReference type="PANTHER" id="PTHR47313">
    <property type="entry name" value="RIBOSOMAL RNA LARGE SUBUNIT METHYLTRANSFERASE K/L"/>
    <property type="match status" value="1"/>
</dbReference>
<gene>
    <name evidence="5" type="ORF">J2Z44_001546</name>
</gene>
<proteinExistence type="predicted"/>
<name>A0ABS4K3C9_9CLOT</name>
<dbReference type="InterPro" id="IPR054170">
    <property type="entry name" value="RlmL_1st"/>
</dbReference>
<dbReference type="CDD" id="cd11715">
    <property type="entry name" value="THUMP_AdoMetMT"/>
    <property type="match status" value="1"/>
</dbReference>
<dbReference type="SMART" id="SM00981">
    <property type="entry name" value="THUMP"/>
    <property type="match status" value="1"/>
</dbReference>
<dbReference type="PROSITE" id="PS51165">
    <property type="entry name" value="THUMP"/>
    <property type="match status" value="1"/>
</dbReference>
<protein>
    <submittedName>
        <fullName evidence="5">N6-adenine-specific DNA methylase</fullName>
        <ecNumber evidence="5">2.1.1.-</ecNumber>
    </submittedName>
</protein>
<evidence type="ECO:0000313" key="6">
    <source>
        <dbReference type="Proteomes" id="UP001519308"/>
    </source>
</evidence>
<accession>A0ABS4K3C9</accession>
<evidence type="ECO:0000313" key="5">
    <source>
        <dbReference type="EMBL" id="MBP2021750.1"/>
    </source>
</evidence>
<organism evidence="5 6">
    <name type="scientific">Clostridium punense</name>
    <dbReference type="NCBI Taxonomy" id="1054297"/>
    <lineage>
        <taxon>Bacteria</taxon>
        <taxon>Bacillati</taxon>
        <taxon>Bacillota</taxon>
        <taxon>Clostridia</taxon>
        <taxon>Eubacteriales</taxon>
        <taxon>Clostridiaceae</taxon>
        <taxon>Clostridium</taxon>
    </lineage>
</organism>
<dbReference type="InterPro" id="IPR053943">
    <property type="entry name" value="RlmKL-like_Mtase_CS"/>
</dbReference>
<sequence>MYKIIATTTFGLEAITAKELKALGYEDLVVENGKVTFEGDEMDIAICNIHLRTAERVFIKMAEFKATSFEELFQGTKSVDWGELIPIDGKMHVIGKSVKSQLHSVPDCQGIVKKAVVEKMKEKYNASWFSEEGPVYKIEVSILKDLVTLSVDTSGVGLHKRGYRENAGEAPLKETLAAALVLLTKFDGSRQLIDPFCGSGTIVIEAAMIAKNMAPGLKRNFVSETWPSMDKEIWQQVREGAKAAINSKEFKIQGSDIEGRVLRTAINNAEKAGVSNYVNFQKLPMQSVSSKKKNGLIITNPSYGERLGEVEEIKVLYKEFSAMYSNLEDWSCYILTSFEEFEKVFGKKADKNRKLYNGRLQCYYYQYNIK</sequence>
<dbReference type="Gene3D" id="3.40.50.150">
    <property type="entry name" value="Vaccinia Virus protein VP39"/>
    <property type="match status" value="1"/>
</dbReference>
<dbReference type="EMBL" id="JAGGLL010000010">
    <property type="protein sequence ID" value="MBP2021750.1"/>
    <property type="molecule type" value="Genomic_DNA"/>
</dbReference>